<dbReference type="InParanoid" id="A0A1S3ITR8"/>
<evidence type="ECO:0000313" key="3">
    <source>
        <dbReference type="RefSeq" id="XP_013401478.1"/>
    </source>
</evidence>
<reference evidence="3" key="1">
    <citation type="submission" date="2025-08" db="UniProtKB">
        <authorList>
            <consortium name="RefSeq"/>
        </authorList>
    </citation>
    <scope>IDENTIFICATION</scope>
    <source>
        <tissue evidence="3">Gonads</tissue>
    </source>
</reference>
<sequence>MTSTSSVDLTIGGSRIGTQSWHGKGTLVPEAPLSMSAVLLYMWKEMMYVEVSTGNTWRARGQVSAPSKAACTASKTVLCQVSEVTVDGQASDRLKKVLDTNGLAAVHYDALAKTLNMSVLVFDARQDENVTGVQVTSGSSQLCSAGGELFAPSLLQDKGFMLKDHTMEVALDDDNIAALQRGEVKVKVMTSRYPDGIYGNIPSLSQMPQPSTANPRSTRGPISRGSHTTTGAPVIMTALLVLAKII</sequence>
<dbReference type="GeneID" id="106167289"/>
<protein>
    <submittedName>
        <fullName evidence="3">Uncharacterized protein LOC106167289</fullName>
    </submittedName>
</protein>
<dbReference type="RefSeq" id="XP_013401478.1">
    <property type="nucleotide sequence ID" value="XM_013546024.1"/>
</dbReference>
<dbReference type="AlphaFoldDB" id="A0A1S3ITR8"/>
<proteinExistence type="predicted"/>
<evidence type="ECO:0000313" key="2">
    <source>
        <dbReference type="Proteomes" id="UP000085678"/>
    </source>
</evidence>
<dbReference type="Proteomes" id="UP000085678">
    <property type="component" value="Unplaced"/>
</dbReference>
<name>A0A1S3ITR8_LINAN</name>
<keyword evidence="2" id="KW-1185">Reference proteome</keyword>
<accession>A0A1S3ITR8</accession>
<dbReference type="KEGG" id="lak:106167289"/>
<evidence type="ECO:0000256" key="1">
    <source>
        <dbReference type="SAM" id="MobiDB-lite"/>
    </source>
</evidence>
<feature type="region of interest" description="Disordered" evidence="1">
    <location>
        <begin position="199"/>
        <end position="229"/>
    </location>
</feature>
<gene>
    <name evidence="3" type="primary">LOC106167289</name>
</gene>
<feature type="compositionally biased region" description="Polar residues" evidence="1">
    <location>
        <begin position="202"/>
        <end position="217"/>
    </location>
</feature>
<organism evidence="2 3">
    <name type="scientific">Lingula anatina</name>
    <name type="common">Brachiopod</name>
    <name type="synonym">Lingula unguis</name>
    <dbReference type="NCBI Taxonomy" id="7574"/>
    <lineage>
        <taxon>Eukaryota</taxon>
        <taxon>Metazoa</taxon>
        <taxon>Spiralia</taxon>
        <taxon>Lophotrochozoa</taxon>
        <taxon>Brachiopoda</taxon>
        <taxon>Linguliformea</taxon>
        <taxon>Lingulata</taxon>
        <taxon>Lingulida</taxon>
        <taxon>Linguloidea</taxon>
        <taxon>Lingulidae</taxon>
        <taxon>Lingula</taxon>
    </lineage>
</organism>